<dbReference type="PANTHER" id="PTHR37421">
    <property type="entry name" value="UPF0260 PROTEIN YCGN"/>
    <property type="match status" value="1"/>
</dbReference>
<dbReference type="EMBL" id="PVTT01000002">
    <property type="protein sequence ID" value="PRY92602.1"/>
    <property type="molecule type" value="Genomic_DNA"/>
</dbReference>
<evidence type="ECO:0000313" key="3">
    <source>
        <dbReference type="Proteomes" id="UP000238801"/>
    </source>
</evidence>
<name>A0A2T0X0X3_9RHOB</name>
<organism evidence="2 3">
    <name type="scientific">Hasllibacter halocynthiae</name>
    <dbReference type="NCBI Taxonomy" id="595589"/>
    <lineage>
        <taxon>Bacteria</taxon>
        <taxon>Pseudomonadati</taxon>
        <taxon>Pseudomonadota</taxon>
        <taxon>Alphaproteobacteria</taxon>
        <taxon>Rhodobacterales</taxon>
        <taxon>Roseobacteraceae</taxon>
        <taxon>Hasllibacter</taxon>
    </lineage>
</organism>
<comment type="similarity">
    <text evidence="1">Belongs to the UPF0260 family.</text>
</comment>
<gene>
    <name evidence="2" type="ORF">BCF33_1452</name>
</gene>
<accession>A0A2T0X0X3</accession>
<dbReference type="InterPro" id="IPR008228">
    <property type="entry name" value="UCP006173"/>
</dbReference>
<dbReference type="RefSeq" id="WP_106160287.1">
    <property type="nucleotide sequence ID" value="NZ_PVTT01000002.1"/>
</dbReference>
<protein>
    <recommendedName>
        <fullName evidence="1">UPF0260 protein BCF33_1452</fullName>
    </recommendedName>
</protein>
<dbReference type="NCBIfam" id="NF003501">
    <property type="entry name" value="PRK05170.1-5"/>
    <property type="match status" value="1"/>
</dbReference>
<comment type="caution">
    <text evidence="2">The sequence shown here is derived from an EMBL/GenBank/DDBJ whole genome shotgun (WGS) entry which is preliminary data.</text>
</comment>
<dbReference type="Proteomes" id="UP000238801">
    <property type="component" value="Unassembled WGS sequence"/>
</dbReference>
<sequence>MRDRFWERHRLCDLSREEWEALCDGCGKCCLNKLEDADTGKVHLTRVACRLFDGDSCRCMDYPNRTRHVPECVVLTPRTVGRHAYWLPETCAYKRLHEGNDLPGWHPLLTGDPASVHVAGVSAQGWTVPETEVDEEDWEEMLVEEPT</sequence>
<dbReference type="InterPro" id="IPR005358">
    <property type="entry name" value="Puta_zinc/iron-chelating_dom"/>
</dbReference>
<dbReference type="OrthoDB" id="9786855at2"/>
<dbReference type="HAMAP" id="MF_00676">
    <property type="entry name" value="UPF0260"/>
    <property type="match status" value="1"/>
</dbReference>
<reference evidence="2 3" key="1">
    <citation type="submission" date="2018-03" db="EMBL/GenBank/DDBJ databases">
        <title>Genomic Encyclopedia of Archaeal and Bacterial Type Strains, Phase II (KMG-II): from individual species to whole genera.</title>
        <authorList>
            <person name="Goeker M."/>
        </authorList>
    </citation>
    <scope>NUCLEOTIDE SEQUENCE [LARGE SCALE GENOMIC DNA]</scope>
    <source>
        <strain evidence="2 3">DSM 29318</strain>
    </source>
</reference>
<keyword evidence="3" id="KW-1185">Reference proteome</keyword>
<dbReference type="PIRSF" id="PIRSF006173">
    <property type="entry name" value="UCP006173"/>
    <property type="match status" value="1"/>
</dbReference>
<proteinExistence type="inferred from homology"/>
<dbReference type="NCBIfam" id="NF003507">
    <property type="entry name" value="PRK05170.2-5"/>
    <property type="match status" value="1"/>
</dbReference>
<dbReference type="Pfam" id="PF03692">
    <property type="entry name" value="CxxCxxCC"/>
    <property type="match status" value="1"/>
</dbReference>
<dbReference type="AlphaFoldDB" id="A0A2T0X0X3"/>
<dbReference type="PANTHER" id="PTHR37421:SF1">
    <property type="entry name" value="UPF0260 PROTEIN YCGN"/>
    <property type="match status" value="1"/>
</dbReference>
<evidence type="ECO:0000313" key="2">
    <source>
        <dbReference type="EMBL" id="PRY92602.1"/>
    </source>
</evidence>
<evidence type="ECO:0000256" key="1">
    <source>
        <dbReference type="HAMAP-Rule" id="MF_00676"/>
    </source>
</evidence>